<evidence type="ECO:0000313" key="2">
    <source>
        <dbReference type="EMBL" id="QOP42373.1"/>
    </source>
</evidence>
<feature type="transmembrane region" description="Helical" evidence="1">
    <location>
        <begin position="93"/>
        <end position="113"/>
    </location>
</feature>
<keyword evidence="1" id="KW-0812">Transmembrane</keyword>
<dbReference type="KEGG" id="smax:FJR03_05555"/>
<gene>
    <name evidence="2" type="ORF">FJR03_05555</name>
</gene>
<feature type="transmembrane region" description="Helical" evidence="1">
    <location>
        <begin position="68"/>
        <end position="87"/>
    </location>
</feature>
<accession>A0A7M1AY43</accession>
<keyword evidence="1" id="KW-1133">Transmembrane helix</keyword>
<keyword evidence="1" id="KW-0472">Membrane</keyword>
<sequence length="120" mass="13609">MVKKDIASGKYEEKRDLLDEIDDKYELYDDEPINDAPVEELDLKEIVKEEKAKIKTFSLSSMKYGTKGGFSLLRLVPYIFLVLGFIALKNNEILNLAFYLPALAFGIVIASLISKEMIAK</sequence>
<dbReference type="AlphaFoldDB" id="A0A7M1AY43"/>
<organism evidence="2 3">
    <name type="scientific">Sulfurimonas marina</name>
    <dbReference type="NCBI Taxonomy" id="2590551"/>
    <lineage>
        <taxon>Bacteria</taxon>
        <taxon>Pseudomonadati</taxon>
        <taxon>Campylobacterota</taxon>
        <taxon>Epsilonproteobacteria</taxon>
        <taxon>Campylobacterales</taxon>
        <taxon>Sulfurimonadaceae</taxon>
        <taxon>Sulfurimonas</taxon>
    </lineage>
</organism>
<evidence type="ECO:0000256" key="1">
    <source>
        <dbReference type="SAM" id="Phobius"/>
    </source>
</evidence>
<evidence type="ECO:0000313" key="3">
    <source>
        <dbReference type="Proteomes" id="UP000593910"/>
    </source>
</evidence>
<reference evidence="2 3" key="1">
    <citation type="submission" date="2019-06" db="EMBL/GenBank/DDBJ databases">
        <title>Sulfurimonas gotlandica sp. nov., a chemoautotrophic and psychrotolerant epsilonproteobacterium isolated from a pelagic redoxcline, and an emended description of the genus Sulfurimonas.</title>
        <authorList>
            <person name="Wang S."/>
            <person name="Jiang L."/>
            <person name="Shao Z."/>
        </authorList>
    </citation>
    <scope>NUCLEOTIDE SEQUENCE [LARGE SCALE GENOMIC DNA]</scope>
    <source>
        <strain evidence="2 3">B2</strain>
    </source>
</reference>
<protein>
    <submittedName>
        <fullName evidence="2">Uncharacterized protein</fullName>
    </submittedName>
</protein>
<dbReference type="Proteomes" id="UP000593910">
    <property type="component" value="Chromosome"/>
</dbReference>
<name>A0A7M1AY43_9BACT</name>
<keyword evidence="3" id="KW-1185">Reference proteome</keyword>
<proteinExistence type="predicted"/>
<dbReference type="EMBL" id="CP041165">
    <property type="protein sequence ID" value="QOP42373.1"/>
    <property type="molecule type" value="Genomic_DNA"/>
</dbReference>